<feature type="compositionally biased region" description="Basic and acidic residues" evidence="2">
    <location>
        <begin position="23"/>
        <end position="39"/>
    </location>
</feature>
<dbReference type="InParanoid" id="A0A6L2PVA7"/>
<sequence>MGKSKRNRVKSRAENPTGLPSIRDIERNESELGDGGNDHMSKHECAIQAVLEMLQSPNTENKVIGLQTLATVFDAPESVEDVMKHKVVKVAAPLLFDKSTVVRNAAAGALRNLSACGSYEICNLLVEQDVMTPLAALLQEYAAGWQPSENKLEEDKVDEVRDTFIQAVHLLWNL</sequence>
<dbReference type="InterPro" id="IPR016024">
    <property type="entry name" value="ARM-type_fold"/>
</dbReference>
<dbReference type="EMBL" id="BLKM01006251">
    <property type="protein sequence ID" value="GFG36553.1"/>
    <property type="molecule type" value="Genomic_DNA"/>
</dbReference>
<dbReference type="PANTHER" id="PTHR13347">
    <property type="entry name" value="HEAT REPEAT-CONTAINING PROTEIN 3"/>
    <property type="match status" value="1"/>
</dbReference>
<dbReference type="PANTHER" id="PTHR13347:SF1">
    <property type="entry name" value="HEAT REPEAT-CONTAINING PROTEIN 3"/>
    <property type="match status" value="1"/>
</dbReference>
<feature type="region of interest" description="Disordered" evidence="2">
    <location>
        <begin position="1"/>
        <end position="39"/>
    </location>
</feature>
<dbReference type="AlphaFoldDB" id="A0A6L2PVA7"/>
<dbReference type="InterPro" id="IPR052616">
    <property type="entry name" value="SYO1-like"/>
</dbReference>
<evidence type="ECO:0000256" key="2">
    <source>
        <dbReference type="SAM" id="MobiDB-lite"/>
    </source>
</evidence>
<organism evidence="3 4">
    <name type="scientific">Coptotermes formosanus</name>
    <name type="common">Formosan subterranean termite</name>
    <dbReference type="NCBI Taxonomy" id="36987"/>
    <lineage>
        <taxon>Eukaryota</taxon>
        <taxon>Metazoa</taxon>
        <taxon>Ecdysozoa</taxon>
        <taxon>Arthropoda</taxon>
        <taxon>Hexapoda</taxon>
        <taxon>Insecta</taxon>
        <taxon>Pterygota</taxon>
        <taxon>Neoptera</taxon>
        <taxon>Polyneoptera</taxon>
        <taxon>Dictyoptera</taxon>
        <taxon>Blattodea</taxon>
        <taxon>Blattoidea</taxon>
        <taxon>Termitoidae</taxon>
        <taxon>Rhinotermitidae</taxon>
        <taxon>Coptotermes</taxon>
    </lineage>
</organism>
<evidence type="ECO:0000313" key="3">
    <source>
        <dbReference type="EMBL" id="GFG36553.1"/>
    </source>
</evidence>
<dbReference type="GO" id="GO:0051082">
    <property type="term" value="F:unfolded protein binding"/>
    <property type="evidence" value="ECO:0007669"/>
    <property type="project" value="TreeGrafter"/>
</dbReference>
<accession>A0A6L2PVA7</accession>
<dbReference type="InterPro" id="IPR011989">
    <property type="entry name" value="ARM-like"/>
</dbReference>
<dbReference type="GO" id="GO:0042273">
    <property type="term" value="P:ribosomal large subunit biogenesis"/>
    <property type="evidence" value="ECO:0007669"/>
    <property type="project" value="TreeGrafter"/>
</dbReference>
<evidence type="ECO:0000256" key="1">
    <source>
        <dbReference type="ARBA" id="ARBA00049983"/>
    </source>
</evidence>
<name>A0A6L2PVA7_COPFO</name>
<dbReference type="Gene3D" id="1.25.10.10">
    <property type="entry name" value="Leucine-rich Repeat Variant"/>
    <property type="match status" value="1"/>
</dbReference>
<comment type="caution">
    <text evidence="3">The sequence shown here is derived from an EMBL/GenBank/DDBJ whole genome shotgun (WGS) entry which is preliminary data.</text>
</comment>
<feature type="compositionally biased region" description="Basic residues" evidence="2">
    <location>
        <begin position="1"/>
        <end position="10"/>
    </location>
</feature>
<feature type="non-terminal residue" evidence="3">
    <location>
        <position position="174"/>
    </location>
</feature>
<dbReference type="Proteomes" id="UP000502823">
    <property type="component" value="Unassembled WGS sequence"/>
</dbReference>
<keyword evidence="4" id="KW-1185">Reference proteome</keyword>
<reference evidence="4" key="1">
    <citation type="submission" date="2020-01" db="EMBL/GenBank/DDBJ databases">
        <title>Draft genome sequence of the Termite Coptotermes fromosanus.</title>
        <authorList>
            <person name="Itakura S."/>
            <person name="Yosikawa Y."/>
            <person name="Umezawa K."/>
        </authorList>
    </citation>
    <scope>NUCLEOTIDE SEQUENCE [LARGE SCALE GENOMIC DNA]</scope>
</reference>
<dbReference type="GO" id="GO:0006606">
    <property type="term" value="P:protein import into nucleus"/>
    <property type="evidence" value="ECO:0007669"/>
    <property type="project" value="TreeGrafter"/>
</dbReference>
<gene>
    <name evidence="3" type="ORF">Cfor_06175</name>
</gene>
<proteinExistence type="inferred from homology"/>
<protein>
    <submittedName>
        <fullName evidence="3">Uncharacterized protein</fullName>
    </submittedName>
</protein>
<dbReference type="OrthoDB" id="288703at2759"/>
<dbReference type="SUPFAM" id="SSF48371">
    <property type="entry name" value="ARM repeat"/>
    <property type="match status" value="1"/>
</dbReference>
<comment type="similarity">
    <text evidence="1">Belongs to the nuclear import and ribosome assembly adapter family.</text>
</comment>
<evidence type="ECO:0000313" key="4">
    <source>
        <dbReference type="Proteomes" id="UP000502823"/>
    </source>
</evidence>